<accession>A0A9D6Z207</accession>
<dbReference type="EMBL" id="JACRDE010000058">
    <property type="protein sequence ID" value="MBI5248279.1"/>
    <property type="molecule type" value="Genomic_DNA"/>
</dbReference>
<reference evidence="1" key="1">
    <citation type="submission" date="2020-07" db="EMBL/GenBank/DDBJ databases">
        <title>Huge and variable diversity of episymbiotic CPR bacteria and DPANN archaea in groundwater ecosystems.</title>
        <authorList>
            <person name="He C.Y."/>
            <person name="Keren R."/>
            <person name="Whittaker M."/>
            <person name="Farag I.F."/>
            <person name="Doudna J."/>
            <person name="Cate J.H.D."/>
            <person name="Banfield J.F."/>
        </authorList>
    </citation>
    <scope>NUCLEOTIDE SEQUENCE</scope>
    <source>
        <strain evidence="1">NC_groundwater_1664_Pr3_B-0.1um_52_9</strain>
    </source>
</reference>
<dbReference type="Gene3D" id="3.10.129.10">
    <property type="entry name" value="Hotdog Thioesterase"/>
    <property type="match status" value="1"/>
</dbReference>
<dbReference type="Proteomes" id="UP000807825">
    <property type="component" value="Unassembled WGS sequence"/>
</dbReference>
<evidence type="ECO:0008006" key="3">
    <source>
        <dbReference type="Google" id="ProtNLM"/>
    </source>
</evidence>
<gene>
    <name evidence="1" type="ORF">HY912_02180</name>
</gene>
<protein>
    <recommendedName>
        <fullName evidence="3">Acyl dehydratase</fullName>
    </recommendedName>
</protein>
<organism evidence="1 2">
    <name type="scientific">Desulfomonile tiedjei</name>
    <dbReference type="NCBI Taxonomy" id="2358"/>
    <lineage>
        <taxon>Bacteria</taxon>
        <taxon>Pseudomonadati</taxon>
        <taxon>Thermodesulfobacteriota</taxon>
        <taxon>Desulfomonilia</taxon>
        <taxon>Desulfomonilales</taxon>
        <taxon>Desulfomonilaceae</taxon>
        <taxon>Desulfomonile</taxon>
    </lineage>
</organism>
<dbReference type="SUPFAM" id="SSF54637">
    <property type="entry name" value="Thioesterase/thiol ester dehydrase-isomerase"/>
    <property type="match status" value="1"/>
</dbReference>
<evidence type="ECO:0000313" key="1">
    <source>
        <dbReference type="EMBL" id="MBI5248279.1"/>
    </source>
</evidence>
<dbReference type="InterPro" id="IPR029069">
    <property type="entry name" value="HotDog_dom_sf"/>
</dbReference>
<name>A0A9D6Z207_9BACT</name>
<dbReference type="AlphaFoldDB" id="A0A9D6Z207"/>
<proteinExistence type="predicted"/>
<comment type="caution">
    <text evidence="1">The sequence shown here is derived from an EMBL/GenBank/DDBJ whole genome shotgun (WGS) entry which is preliminary data.</text>
</comment>
<sequence length="140" mass="15318">MGEIETTSDLNRHADTDTSLRFRFGPVSPQTALALAQLAKDYNPLFLVAEIAEEAGIPDVRLHPLWVSGFADSAVRRIANGGLVTDFTIRYHRSASHGQVLTFQFSLDPAEKIDHVLAFKVVDLTRRLVATGSARVKSTG</sequence>
<evidence type="ECO:0000313" key="2">
    <source>
        <dbReference type="Proteomes" id="UP000807825"/>
    </source>
</evidence>